<dbReference type="PROSITE" id="PS51257">
    <property type="entry name" value="PROKAR_LIPOPROTEIN"/>
    <property type="match status" value="1"/>
</dbReference>
<dbReference type="PROSITE" id="PS50109">
    <property type="entry name" value="HIS_KIN"/>
    <property type="match status" value="1"/>
</dbReference>
<evidence type="ECO:0000313" key="12">
    <source>
        <dbReference type="EMBL" id="QCT42138.1"/>
    </source>
</evidence>
<proteinExistence type="predicted"/>
<accession>A0A4P9A2X1</accession>
<dbReference type="RefSeq" id="WP_138078801.1">
    <property type="nucleotide sequence ID" value="NZ_CP040004.1"/>
</dbReference>
<evidence type="ECO:0000256" key="1">
    <source>
        <dbReference type="ARBA" id="ARBA00000085"/>
    </source>
</evidence>
<dbReference type="InterPro" id="IPR003594">
    <property type="entry name" value="HATPase_dom"/>
</dbReference>
<dbReference type="GO" id="GO:0005886">
    <property type="term" value="C:plasma membrane"/>
    <property type="evidence" value="ECO:0007669"/>
    <property type="project" value="TreeGrafter"/>
</dbReference>
<dbReference type="Pfam" id="PF00512">
    <property type="entry name" value="HisKA"/>
    <property type="match status" value="1"/>
</dbReference>
<dbReference type="SUPFAM" id="SSF47384">
    <property type="entry name" value="Homodimeric domain of signal transducing histidine kinase"/>
    <property type="match status" value="1"/>
</dbReference>
<dbReference type="InterPro" id="IPR003661">
    <property type="entry name" value="HisK_dim/P_dom"/>
</dbReference>
<name>A0A4P9A2X1_9BACT</name>
<sequence length="321" mass="35326">MKLFTSATIKLASWYLLILMMVSLLFSCIIFNIARSEIDARLQGFAVKRGLVSGSSLDKPLSEQMEATDTNLIISLAYLNLVVLLGGGVIAYLLAQRTLEPIEAAHQAQSRFVANASHQLRTPLAIMKAEAELALHNPKTPKSELRQTLASNLEEINRLNELATMLLELSHSEWQLSSNIEKFDLVELTNNLINSRPGKERVTLHAPDDLAVTMNRPAVREVIAVLLDNAVKHSPDTSPIDLTIKLLKTTVVITVTNRGPGINTKDLPHIFERFYSGQQHANSYGLGLSLAHQLTRALGGHISARSTPGKITTFTLSLPKR</sequence>
<dbReference type="PANTHER" id="PTHR45436">
    <property type="entry name" value="SENSOR HISTIDINE KINASE YKOH"/>
    <property type="match status" value="1"/>
</dbReference>
<dbReference type="InterPro" id="IPR036097">
    <property type="entry name" value="HisK_dim/P_sf"/>
</dbReference>
<dbReference type="KEGG" id="nft:FBF37_01465"/>
<keyword evidence="13" id="KW-1185">Reference proteome</keyword>
<dbReference type="InterPro" id="IPR036890">
    <property type="entry name" value="HATPase_C_sf"/>
</dbReference>
<keyword evidence="5" id="KW-0808">Transferase</keyword>
<feature type="domain" description="Histidine kinase" evidence="11">
    <location>
        <begin position="115"/>
        <end position="321"/>
    </location>
</feature>
<evidence type="ECO:0000256" key="9">
    <source>
        <dbReference type="ARBA" id="ARBA00023136"/>
    </source>
</evidence>
<dbReference type="OrthoDB" id="9813151at2"/>
<dbReference type="EC" id="2.7.13.3" evidence="3"/>
<dbReference type="PANTHER" id="PTHR45436:SF5">
    <property type="entry name" value="SENSOR HISTIDINE KINASE TRCS"/>
    <property type="match status" value="1"/>
</dbReference>
<evidence type="ECO:0000256" key="3">
    <source>
        <dbReference type="ARBA" id="ARBA00012438"/>
    </source>
</evidence>
<evidence type="ECO:0000256" key="7">
    <source>
        <dbReference type="ARBA" id="ARBA00022777"/>
    </source>
</evidence>
<dbReference type="Gene3D" id="1.10.287.130">
    <property type="match status" value="1"/>
</dbReference>
<comment type="catalytic activity">
    <reaction evidence="1">
        <text>ATP + protein L-histidine = ADP + protein N-phospho-L-histidine.</text>
        <dbReference type="EC" id="2.7.13.3"/>
    </reaction>
</comment>
<feature type="transmembrane region" description="Helical" evidence="10">
    <location>
        <begin position="72"/>
        <end position="95"/>
    </location>
</feature>
<dbReference type="CDD" id="cd00075">
    <property type="entry name" value="HATPase"/>
    <property type="match status" value="1"/>
</dbReference>
<dbReference type="EMBL" id="CP040004">
    <property type="protein sequence ID" value="QCT42138.1"/>
    <property type="molecule type" value="Genomic_DNA"/>
</dbReference>
<keyword evidence="9 10" id="KW-0472">Membrane</keyword>
<evidence type="ECO:0000256" key="4">
    <source>
        <dbReference type="ARBA" id="ARBA00022553"/>
    </source>
</evidence>
<dbReference type="SMART" id="SM00388">
    <property type="entry name" value="HisKA"/>
    <property type="match status" value="1"/>
</dbReference>
<protein>
    <recommendedName>
        <fullName evidence="3">histidine kinase</fullName>
        <ecNumber evidence="3">2.7.13.3</ecNumber>
    </recommendedName>
</protein>
<evidence type="ECO:0000256" key="6">
    <source>
        <dbReference type="ARBA" id="ARBA00022692"/>
    </source>
</evidence>
<feature type="transmembrane region" description="Helical" evidence="10">
    <location>
        <begin position="12"/>
        <end position="34"/>
    </location>
</feature>
<evidence type="ECO:0000256" key="2">
    <source>
        <dbReference type="ARBA" id="ARBA00004370"/>
    </source>
</evidence>
<dbReference type="InterPro" id="IPR005467">
    <property type="entry name" value="His_kinase_dom"/>
</dbReference>
<dbReference type="InterPro" id="IPR050428">
    <property type="entry name" value="TCS_sensor_his_kinase"/>
</dbReference>
<keyword evidence="7 12" id="KW-0418">Kinase</keyword>
<dbReference type="Proteomes" id="UP000310639">
    <property type="component" value="Chromosome"/>
</dbReference>
<evidence type="ECO:0000256" key="5">
    <source>
        <dbReference type="ARBA" id="ARBA00022679"/>
    </source>
</evidence>
<dbReference type="Pfam" id="PF02518">
    <property type="entry name" value="HATPase_c"/>
    <property type="match status" value="1"/>
</dbReference>
<dbReference type="InterPro" id="IPR004358">
    <property type="entry name" value="Sig_transdc_His_kin-like_C"/>
</dbReference>
<dbReference type="AlphaFoldDB" id="A0A4P9A2X1"/>
<gene>
    <name evidence="12" type="ORF">FBF37_01465</name>
</gene>
<keyword evidence="6 10" id="KW-0812">Transmembrane</keyword>
<reference evidence="12 13" key="1">
    <citation type="submission" date="2019-04" db="EMBL/GenBank/DDBJ databases">
        <title>Saccharibacteria TM7 genomes.</title>
        <authorList>
            <person name="Bor B."/>
            <person name="He X."/>
            <person name="Chen T."/>
            <person name="Dewhirst F.E."/>
        </authorList>
    </citation>
    <scope>NUCLEOTIDE SEQUENCE [LARGE SCALE GENOMIC DNA]</scope>
    <source>
        <strain evidence="12 13">BB001</strain>
    </source>
</reference>
<dbReference type="Gene3D" id="3.30.565.10">
    <property type="entry name" value="Histidine kinase-like ATPase, C-terminal domain"/>
    <property type="match status" value="1"/>
</dbReference>
<dbReference type="SMART" id="SM00387">
    <property type="entry name" value="HATPase_c"/>
    <property type="match status" value="1"/>
</dbReference>
<organism evidence="12 13">
    <name type="scientific">Candidatus Nanosynbacter featherlites</name>
    <dbReference type="NCBI Taxonomy" id="2572088"/>
    <lineage>
        <taxon>Bacteria</taxon>
        <taxon>Candidatus Saccharimonadota</taxon>
        <taxon>Candidatus Saccharimonadia</taxon>
        <taxon>Candidatus Nanosynbacterales</taxon>
        <taxon>Candidatus Nanosynbacteraceae</taxon>
        <taxon>Candidatus Nanosynbacter</taxon>
    </lineage>
</organism>
<dbReference type="PRINTS" id="PR00344">
    <property type="entry name" value="BCTRLSENSOR"/>
</dbReference>
<evidence type="ECO:0000313" key="13">
    <source>
        <dbReference type="Proteomes" id="UP000310639"/>
    </source>
</evidence>
<evidence type="ECO:0000259" key="11">
    <source>
        <dbReference type="PROSITE" id="PS50109"/>
    </source>
</evidence>
<dbReference type="CDD" id="cd00082">
    <property type="entry name" value="HisKA"/>
    <property type="match status" value="1"/>
</dbReference>
<dbReference type="SUPFAM" id="SSF55874">
    <property type="entry name" value="ATPase domain of HSP90 chaperone/DNA topoisomerase II/histidine kinase"/>
    <property type="match status" value="1"/>
</dbReference>
<dbReference type="GO" id="GO:0000155">
    <property type="term" value="F:phosphorelay sensor kinase activity"/>
    <property type="evidence" value="ECO:0007669"/>
    <property type="project" value="InterPro"/>
</dbReference>
<keyword evidence="8 10" id="KW-1133">Transmembrane helix</keyword>
<evidence type="ECO:0000256" key="10">
    <source>
        <dbReference type="SAM" id="Phobius"/>
    </source>
</evidence>
<keyword evidence="4" id="KW-0597">Phosphoprotein</keyword>
<comment type="subcellular location">
    <subcellularLocation>
        <location evidence="2">Membrane</location>
    </subcellularLocation>
</comment>
<evidence type="ECO:0000256" key="8">
    <source>
        <dbReference type="ARBA" id="ARBA00022989"/>
    </source>
</evidence>